<dbReference type="Proteomes" id="UP000294588">
    <property type="component" value="Unassembled WGS sequence"/>
</dbReference>
<gene>
    <name evidence="1" type="ORF">E0946_06675</name>
</gene>
<proteinExistence type="predicted"/>
<comment type="caution">
    <text evidence="1">The sequence shown here is derived from an EMBL/GenBank/DDBJ whole genome shotgun (WGS) entry which is preliminary data.</text>
</comment>
<organism evidence="1 2">
    <name type="scientific">Candidatus Syntrophosphaera thermopropionivorans</name>
    <dbReference type="NCBI Taxonomy" id="2593015"/>
    <lineage>
        <taxon>Bacteria</taxon>
        <taxon>Pseudomonadati</taxon>
        <taxon>Candidatus Cloacimonadota</taxon>
        <taxon>Candidatus Cloacimonadia</taxon>
        <taxon>Candidatus Cloacimonadales</taxon>
        <taxon>Candidatus Cloacimonadaceae</taxon>
        <taxon>Candidatus Syntrophosphaera</taxon>
    </lineage>
</organism>
<evidence type="ECO:0000313" key="1">
    <source>
        <dbReference type="EMBL" id="TDF72510.1"/>
    </source>
</evidence>
<keyword evidence="2" id="KW-1185">Reference proteome</keyword>
<name>A0AC61QHS3_9BACT</name>
<sequence length="362" mass="40147">MERLPVETLKNFMVEVFKRSGVPEEDAEICSEVLIASDLRGIESHGIGRLKMYYDRIKAGIQEPVTRIEVIKDKAATAVWDGNNGMGQVISFRAMETAIEKAKQFGLGAVAVRNSTHFGICGYYANMACQENMIGLIFTNARPSVCPTFGVEPLLGTNPICFGAPTDLAFPFIYDAATSITQRGKIEQYAREEKETPVGWAIDLEGKPYTDTNHLLVDLVKQQASLLPLGGTDELTGSHKGYGLATMVEILCAALQNGCFLDQLLGQDENGKAAPYKLGHFFMAINIEFFTDLDSFKKTTGDICRRLQNSLTFPGQNRIWVAGEKEYEKEIEVRREGIPVIPNLRKDIEVMQKELNIVPPVI</sequence>
<accession>A0AC61QHS3</accession>
<dbReference type="EMBL" id="SMOG01000030">
    <property type="protein sequence ID" value="TDF72510.1"/>
    <property type="molecule type" value="Genomic_DNA"/>
</dbReference>
<evidence type="ECO:0000313" key="2">
    <source>
        <dbReference type="Proteomes" id="UP000294588"/>
    </source>
</evidence>
<protein>
    <submittedName>
        <fullName evidence="1">Ldh family oxidoreductase</fullName>
    </submittedName>
</protein>
<reference evidence="1" key="1">
    <citation type="submission" date="2019-03" db="EMBL/GenBank/DDBJ databases">
        <title>Candidatus Syntrophosphaera thermopropionivorans: a novel player in syntrophic propionate oxidation during anaerobic digestion.</title>
        <authorList>
            <person name="Dyksma S."/>
        </authorList>
    </citation>
    <scope>NUCLEOTIDE SEQUENCE</scope>
    <source>
        <strain evidence="1">W5</strain>
    </source>
</reference>